<evidence type="ECO:0000313" key="2">
    <source>
        <dbReference type="Proteomes" id="UP001218188"/>
    </source>
</evidence>
<keyword evidence="2" id="KW-1185">Reference proteome</keyword>
<protein>
    <submittedName>
        <fullName evidence="1">Uncharacterized protein</fullName>
    </submittedName>
</protein>
<dbReference type="AlphaFoldDB" id="A0AAD6X1A4"/>
<proteinExistence type="predicted"/>
<dbReference type="EMBL" id="JARJCM010000076">
    <property type="protein sequence ID" value="KAJ7032120.1"/>
    <property type="molecule type" value="Genomic_DNA"/>
</dbReference>
<dbReference type="Proteomes" id="UP001218188">
    <property type="component" value="Unassembled WGS sequence"/>
</dbReference>
<gene>
    <name evidence="1" type="ORF">C8F04DRAFT_668452</name>
</gene>
<organism evidence="1 2">
    <name type="scientific">Mycena alexandri</name>
    <dbReference type="NCBI Taxonomy" id="1745969"/>
    <lineage>
        <taxon>Eukaryota</taxon>
        <taxon>Fungi</taxon>
        <taxon>Dikarya</taxon>
        <taxon>Basidiomycota</taxon>
        <taxon>Agaricomycotina</taxon>
        <taxon>Agaricomycetes</taxon>
        <taxon>Agaricomycetidae</taxon>
        <taxon>Agaricales</taxon>
        <taxon>Marasmiineae</taxon>
        <taxon>Mycenaceae</taxon>
        <taxon>Mycena</taxon>
    </lineage>
</organism>
<accession>A0AAD6X1A4</accession>
<sequence>MLLRIFDGLVSRRIASFQAIDFGVCASSISTHYKLRTTLVLSGPGQICLHMCYSSSSRPHFGLTPTRGLVCAASLDTAVLQYSSLSNLCVHVASSAACESREGGISSVSGCSRSIGIVEGTLGWDTVWEDLGAMFRSCGLSTSFVVPDPPPAVSFLHAKTARPAGDRVRPGILATYEVRAPEACMRRDGCARWRERSEERLEGDGQYTGR</sequence>
<evidence type="ECO:0000313" key="1">
    <source>
        <dbReference type="EMBL" id="KAJ7032120.1"/>
    </source>
</evidence>
<reference evidence="1" key="1">
    <citation type="submission" date="2023-03" db="EMBL/GenBank/DDBJ databases">
        <title>Massive genome expansion in bonnet fungi (Mycena s.s.) driven by repeated elements and novel gene families across ecological guilds.</title>
        <authorList>
            <consortium name="Lawrence Berkeley National Laboratory"/>
            <person name="Harder C.B."/>
            <person name="Miyauchi S."/>
            <person name="Viragh M."/>
            <person name="Kuo A."/>
            <person name="Thoen E."/>
            <person name="Andreopoulos B."/>
            <person name="Lu D."/>
            <person name="Skrede I."/>
            <person name="Drula E."/>
            <person name="Henrissat B."/>
            <person name="Morin E."/>
            <person name="Kohler A."/>
            <person name="Barry K."/>
            <person name="LaButti K."/>
            <person name="Morin E."/>
            <person name="Salamov A."/>
            <person name="Lipzen A."/>
            <person name="Mereny Z."/>
            <person name="Hegedus B."/>
            <person name="Baldrian P."/>
            <person name="Stursova M."/>
            <person name="Weitz H."/>
            <person name="Taylor A."/>
            <person name="Grigoriev I.V."/>
            <person name="Nagy L.G."/>
            <person name="Martin F."/>
            <person name="Kauserud H."/>
        </authorList>
    </citation>
    <scope>NUCLEOTIDE SEQUENCE</scope>
    <source>
        <strain evidence="1">CBHHK200</strain>
    </source>
</reference>
<name>A0AAD6X1A4_9AGAR</name>
<comment type="caution">
    <text evidence="1">The sequence shown here is derived from an EMBL/GenBank/DDBJ whole genome shotgun (WGS) entry which is preliminary data.</text>
</comment>